<keyword evidence="5" id="KW-0472">Membrane</keyword>
<dbReference type="GO" id="GO:0016020">
    <property type="term" value="C:membrane"/>
    <property type="evidence" value="ECO:0007669"/>
    <property type="project" value="UniProtKB-SubCell"/>
</dbReference>
<dbReference type="Gene3D" id="2.30.30.60">
    <property type="match status" value="1"/>
</dbReference>
<name>A0AAE0CVV1_9ROSI</name>
<accession>A0AAE0CVV1</accession>
<dbReference type="SUPFAM" id="SSF50182">
    <property type="entry name" value="Sm-like ribonucleoproteins"/>
    <property type="match status" value="1"/>
</dbReference>
<comment type="caution">
    <text evidence="9">The sequence shown here is derived from an EMBL/GenBank/DDBJ whole genome shotgun (WGS) entry which is preliminary data.</text>
</comment>
<feature type="chain" id="PRO_5042170684" description="Mechanosensitive ion channel MscS domain-containing protein" evidence="7">
    <location>
        <begin position="24"/>
        <end position="226"/>
    </location>
</feature>
<evidence type="ECO:0000256" key="7">
    <source>
        <dbReference type="SAM" id="SignalP"/>
    </source>
</evidence>
<protein>
    <recommendedName>
        <fullName evidence="8">Mechanosensitive ion channel MscS domain-containing protein</fullName>
    </recommendedName>
</protein>
<dbReference type="PANTHER" id="PTHR30566:SF5">
    <property type="entry name" value="MECHANOSENSITIVE ION CHANNEL PROTEIN 1, MITOCHONDRIAL-RELATED"/>
    <property type="match status" value="1"/>
</dbReference>
<evidence type="ECO:0000259" key="8">
    <source>
        <dbReference type="Pfam" id="PF00924"/>
    </source>
</evidence>
<sequence>MFFFHMHCQAFLILPRLLRICYKFTMHDPSVLSTSLLRLQIPYENSLWKALEDPLRCLVIFIALTKTGTMVTSTTIAQTWRVAFTISVVWFLQCWKTNLFSFAFSCESFGKHDQAKILTLDRVVSGCLCVVGLLGSALACGVAVHPVSIVGGIVGMSIAYATRDILETICSGLSIQFLKPFSLGDTVKVGYVEGRVVEMGLATTWLLNDKELPVMIPNSMFASQAV</sequence>
<dbReference type="GO" id="GO:0034220">
    <property type="term" value="P:monoatomic ion transmembrane transport"/>
    <property type="evidence" value="ECO:0007669"/>
    <property type="project" value="UniProtKB-KW"/>
</dbReference>
<keyword evidence="4" id="KW-0813">Transport</keyword>
<dbReference type="EMBL" id="JANJYI010000001">
    <property type="protein sequence ID" value="KAK2665425.1"/>
    <property type="molecule type" value="Genomic_DNA"/>
</dbReference>
<gene>
    <name evidence="9" type="ORF">Ddye_003999</name>
</gene>
<keyword evidence="10" id="KW-1185">Reference proteome</keyword>
<dbReference type="InterPro" id="IPR023408">
    <property type="entry name" value="MscS_beta-dom_sf"/>
</dbReference>
<reference evidence="9" key="1">
    <citation type="journal article" date="2023" name="Plant J.">
        <title>Genome sequences and population genomics provide insights into the demographic history, inbreeding, and mutation load of two 'living fossil' tree species of Dipteronia.</title>
        <authorList>
            <person name="Feng Y."/>
            <person name="Comes H.P."/>
            <person name="Chen J."/>
            <person name="Zhu S."/>
            <person name="Lu R."/>
            <person name="Zhang X."/>
            <person name="Li P."/>
            <person name="Qiu J."/>
            <person name="Olsen K.M."/>
            <person name="Qiu Y."/>
        </authorList>
    </citation>
    <scope>NUCLEOTIDE SEQUENCE</scope>
    <source>
        <strain evidence="9">KIB01</strain>
    </source>
</reference>
<dbReference type="InterPro" id="IPR010920">
    <property type="entry name" value="LSM_dom_sf"/>
</dbReference>
<keyword evidence="7" id="KW-0732">Signal</keyword>
<proteinExistence type="predicted"/>
<evidence type="ECO:0000313" key="9">
    <source>
        <dbReference type="EMBL" id="KAK2665425.1"/>
    </source>
</evidence>
<keyword evidence="2" id="KW-0812">Transmembrane</keyword>
<keyword evidence="3" id="KW-1133">Transmembrane helix</keyword>
<dbReference type="Gene3D" id="1.10.287.1260">
    <property type="match status" value="1"/>
</dbReference>
<evidence type="ECO:0000256" key="5">
    <source>
        <dbReference type="ARBA" id="ARBA00023136"/>
    </source>
</evidence>
<comment type="subcellular location">
    <subcellularLocation>
        <location evidence="1">Membrane</location>
    </subcellularLocation>
</comment>
<keyword evidence="4" id="KW-0406">Ion transport</keyword>
<dbReference type="AlphaFoldDB" id="A0AAE0CVV1"/>
<evidence type="ECO:0000256" key="6">
    <source>
        <dbReference type="ARBA" id="ARBA00023303"/>
    </source>
</evidence>
<feature type="domain" description="Mechanosensitive ion channel MscS" evidence="8">
    <location>
        <begin position="164"/>
        <end position="225"/>
    </location>
</feature>
<dbReference type="InterPro" id="IPR006685">
    <property type="entry name" value="MscS_channel_2nd"/>
</dbReference>
<organism evidence="9 10">
    <name type="scientific">Dipteronia dyeriana</name>
    <dbReference type="NCBI Taxonomy" id="168575"/>
    <lineage>
        <taxon>Eukaryota</taxon>
        <taxon>Viridiplantae</taxon>
        <taxon>Streptophyta</taxon>
        <taxon>Embryophyta</taxon>
        <taxon>Tracheophyta</taxon>
        <taxon>Spermatophyta</taxon>
        <taxon>Magnoliopsida</taxon>
        <taxon>eudicotyledons</taxon>
        <taxon>Gunneridae</taxon>
        <taxon>Pentapetalae</taxon>
        <taxon>rosids</taxon>
        <taxon>malvids</taxon>
        <taxon>Sapindales</taxon>
        <taxon>Sapindaceae</taxon>
        <taxon>Hippocastanoideae</taxon>
        <taxon>Acereae</taxon>
        <taxon>Dipteronia</taxon>
    </lineage>
</organism>
<evidence type="ECO:0000313" key="10">
    <source>
        <dbReference type="Proteomes" id="UP001280121"/>
    </source>
</evidence>
<evidence type="ECO:0000256" key="4">
    <source>
        <dbReference type="ARBA" id="ARBA00023065"/>
    </source>
</evidence>
<keyword evidence="6" id="KW-0407">Ion channel</keyword>
<dbReference type="PANTHER" id="PTHR30566">
    <property type="entry name" value="YNAI-RELATED MECHANOSENSITIVE ION CHANNEL"/>
    <property type="match status" value="1"/>
</dbReference>
<dbReference type="Proteomes" id="UP001280121">
    <property type="component" value="Unassembled WGS sequence"/>
</dbReference>
<dbReference type="Pfam" id="PF00924">
    <property type="entry name" value="MS_channel_2nd"/>
    <property type="match status" value="1"/>
</dbReference>
<evidence type="ECO:0000256" key="1">
    <source>
        <dbReference type="ARBA" id="ARBA00004370"/>
    </source>
</evidence>
<evidence type="ECO:0000256" key="3">
    <source>
        <dbReference type="ARBA" id="ARBA00022989"/>
    </source>
</evidence>
<evidence type="ECO:0000256" key="2">
    <source>
        <dbReference type="ARBA" id="ARBA00022692"/>
    </source>
</evidence>
<feature type="signal peptide" evidence="7">
    <location>
        <begin position="1"/>
        <end position="23"/>
    </location>
</feature>